<evidence type="ECO:0000256" key="3">
    <source>
        <dbReference type="ARBA" id="ARBA00022448"/>
    </source>
</evidence>
<feature type="transmembrane region" description="Helical" evidence="8">
    <location>
        <begin position="84"/>
        <end position="103"/>
    </location>
</feature>
<protein>
    <recommendedName>
        <fullName evidence="8">Probable membrane transporter protein</fullName>
    </recommendedName>
</protein>
<dbReference type="Pfam" id="PF01925">
    <property type="entry name" value="TauE"/>
    <property type="match status" value="1"/>
</dbReference>
<dbReference type="PANTHER" id="PTHR30269">
    <property type="entry name" value="TRANSMEMBRANE PROTEIN YFCA"/>
    <property type="match status" value="1"/>
</dbReference>
<keyword evidence="4 8" id="KW-1003">Cell membrane</keyword>
<reference evidence="10" key="1">
    <citation type="journal article" date="2019" name="Int. J. Syst. Evol. Microbiol.">
        <title>The Global Catalogue of Microorganisms (GCM) 10K type strain sequencing project: providing services to taxonomists for standard genome sequencing and annotation.</title>
        <authorList>
            <consortium name="The Broad Institute Genomics Platform"/>
            <consortium name="The Broad Institute Genome Sequencing Center for Infectious Disease"/>
            <person name="Wu L."/>
            <person name="Ma J."/>
        </authorList>
    </citation>
    <scope>NUCLEOTIDE SEQUENCE [LARGE SCALE GENOMIC DNA]</scope>
    <source>
        <strain evidence="10">KCTC 52660</strain>
    </source>
</reference>
<evidence type="ECO:0000256" key="8">
    <source>
        <dbReference type="RuleBase" id="RU363041"/>
    </source>
</evidence>
<feature type="transmembrane region" description="Helical" evidence="8">
    <location>
        <begin position="202"/>
        <end position="223"/>
    </location>
</feature>
<evidence type="ECO:0000256" key="2">
    <source>
        <dbReference type="ARBA" id="ARBA00009142"/>
    </source>
</evidence>
<evidence type="ECO:0000256" key="1">
    <source>
        <dbReference type="ARBA" id="ARBA00004651"/>
    </source>
</evidence>
<comment type="caution">
    <text evidence="9">The sequence shown here is derived from an EMBL/GenBank/DDBJ whole genome shotgun (WGS) entry which is preliminary data.</text>
</comment>
<organism evidence="9 10">
    <name type="scientific">Halomonas tibetensis</name>
    <dbReference type="NCBI Taxonomy" id="2259590"/>
    <lineage>
        <taxon>Bacteria</taxon>
        <taxon>Pseudomonadati</taxon>
        <taxon>Pseudomonadota</taxon>
        <taxon>Gammaproteobacteria</taxon>
        <taxon>Oceanospirillales</taxon>
        <taxon>Halomonadaceae</taxon>
        <taxon>Halomonas</taxon>
    </lineage>
</organism>
<evidence type="ECO:0000256" key="4">
    <source>
        <dbReference type="ARBA" id="ARBA00022475"/>
    </source>
</evidence>
<feature type="transmembrane region" description="Helical" evidence="8">
    <location>
        <begin position="141"/>
        <end position="165"/>
    </location>
</feature>
<keyword evidence="6 8" id="KW-1133">Transmembrane helix</keyword>
<gene>
    <name evidence="9" type="ORF">ACFODV_02935</name>
</gene>
<evidence type="ECO:0000256" key="5">
    <source>
        <dbReference type="ARBA" id="ARBA00022692"/>
    </source>
</evidence>
<name>A0ABV7B393_9GAMM</name>
<feature type="transmembrane region" description="Helical" evidence="8">
    <location>
        <begin position="235"/>
        <end position="253"/>
    </location>
</feature>
<dbReference type="Proteomes" id="UP001595386">
    <property type="component" value="Unassembled WGS sequence"/>
</dbReference>
<dbReference type="EMBL" id="JBHRSQ010000007">
    <property type="protein sequence ID" value="MFC2990984.1"/>
    <property type="molecule type" value="Genomic_DNA"/>
</dbReference>
<feature type="transmembrane region" description="Helical" evidence="8">
    <location>
        <begin position="54"/>
        <end position="72"/>
    </location>
</feature>
<evidence type="ECO:0000313" key="9">
    <source>
        <dbReference type="EMBL" id="MFC2990984.1"/>
    </source>
</evidence>
<feature type="transmembrane region" description="Helical" evidence="8">
    <location>
        <begin position="177"/>
        <end position="195"/>
    </location>
</feature>
<evidence type="ECO:0000256" key="6">
    <source>
        <dbReference type="ARBA" id="ARBA00022989"/>
    </source>
</evidence>
<keyword evidence="3" id="KW-0813">Transport</keyword>
<feature type="transmembrane region" description="Helical" evidence="8">
    <location>
        <begin position="109"/>
        <end position="129"/>
    </location>
</feature>
<keyword evidence="7 8" id="KW-0472">Membrane</keyword>
<sequence length="258" mass="27238">MAPMVPEMAIPLTPGLLVMVALTFLLAGIVKGVIGMGMPTVSLALLTATVGLQPAMALLLVPTVVTNIWQALVGGQLLAIIRRLWPFLLASIVTVWPGVMVLARVDARWLAMLLGILIITYALTNLLLARLVLTVRHERRAGVMSGLANGLLTGMTGSSVFPGVAYLQSLGLPKESLVQSMGILFTLATLSLGLAMGGEQLLTAPLLGLSAAALVPALLGMQLGRLLRLRLSDVVFRRLFFLGLLAMGVYLLVRSLVG</sequence>
<dbReference type="RefSeq" id="WP_379754412.1">
    <property type="nucleotide sequence ID" value="NZ_JBHRSQ010000007.1"/>
</dbReference>
<keyword evidence="10" id="KW-1185">Reference proteome</keyword>
<comment type="subcellular location">
    <subcellularLocation>
        <location evidence="1 8">Cell membrane</location>
        <topology evidence="1 8">Multi-pass membrane protein</topology>
    </subcellularLocation>
</comment>
<proteinExistence type="inferred from homology"/>
<comment type="similarity">
    <text evidence="2 8">Belongs to the 4-toluene sulfonate uptake permease (TSUP) (TC 2.A.102) family.</text>
</comment>
<evidence type="ECO:0000313" key="10">
    <source>
        <dbReference type="Proteomes" id="UP001595386"/>
    </source>
</evidence>
<dbReference type="PANTHER" id="PTHR30269:SF32">
    <property type="entry name" value="MEMBRANE TRANSPORTER PROTEIN-RELATED"/>
    <property type="match status" value="1"/>
</dbReference>
<dbReference type="InterPro" id="IPR002781">
    <property type="entry name" value="TM_pro_TauE-like"/>
</dbReference>
<accession>A0ABV7B393</accession>
<evidence type="ECO:0000256" key="7">
    <source>
        <dbReference type="ARBA" id="ARBA00023136"/>
    </source>
</evidence>
<dbReference type="InterPro" id="IPR052017">
    <property type="entry name" value="TSUP"/>
</dbReference>
<keyword evidence="5 8" id="KW-0812">Transmembrane</keyword>